<dbReference type="GO" id="GO:0005524">
    <property type="term" value="F:ATP binding"/>
    <property type="evidence" value="ECO:0007669"/>
    <property type="project" value="UniProtKB-KW"/>
</dbReference>
<dbReference type="Gene3D" id="3.40.50.300">
    <property type="entry name" value="P-loop containing nucleotide triphosphate hydrolases"/>
    <property type="match status" value="1"/>
</dbReference>
<dbReference type="NCBIfam" id="NF010068">
    <property type="entry name" value="PRK13548.1"/>
    <property type="match status" value="1"/>
</dbReference>
<evidence type="ECO:0000313" key="6">
    <source>
        <dbReference type="EMBL" id="QDG50836.1"/>
    </source>
</evidence>
<dbReference type="InterPro" id="IPR003439">
    <property type="entry name" value="ABC_transporter-like_ATP-bd"/>
</dbReference>
<protein>
    <submittedName>
        <fullName evidence="6">Heme ABC transporter ATP-binding protein</fullName>
    </submittedName>
</protein>
<keyword evidence="1" id="KW-0813">Transport</keyword>
<dbReference type="AlphaFoldDB" id="A0A4Y6PRA3"/>
<keyword evidence="3 6" id="KW-0067">ATP-binding</keyword>
<keyword evidence="4" id="KW-1278">Translocase</keyword>
<dbReference type="CDD" id="cd03214">
    <property type="entry name" value="ABC_Iron-Siderophores_B12_Hemin"/>
    <property type="match status" value="1"/>
</dbReference>
<dbReference type="SUPFAM" id="SSF52540">
    <property type="entry name" value="P-loop containing nucleoside triphosphate hydrolases"/>
    <property type="match status" value="1"/>
</dbReference>
<keyword evidence="7" id="KW-1185">Reference proteome</keyword>
<dbReference type="Pfam" id="PF00005">
    <property type="entry name" value="ABC_tran"/>
    <property type="match status" value="1"/>
</dbReference>
<proteinExistence type="predicted"/>
<dbReference type="PANTHER" id="PTHR42794:SF1">
    <property type="entry name" value="HEMIN IMPORT ATP-BINDING PROTEIN HMUV"/>
    <property type="match status" value="1"/>
</dbReference>
<evidence type="ECO:0000313" key="7">
    <source>
        <dbReference type="Proteomes" id="UP000315995"/>
    </source>
</evidence>
<gene>
    <name evidence="6" type="ORF">FIV42_08855</name>
</gene>
<dbReference type="GO" id="GO:0016887">
    <property type="term" value="F:ATP hydrolysis activity"/>
    <property type="evidence" value="ECO:0007669"/>
    <property type="project" value="InterPro"/>
</dbReference>
<evidence type="ECO:0000259" key="5">
    <source>
        <dbReference type="PROSITE" id="PS50893"/>
    </source>
</evidence>
<dbReference type="OrthoDB" id="9809450at2"/>
<dbReference type="Proteomes" id="UP000315995">
    <property type="component" value="Chromosome"/>
</dbReference>
<dbReference type="InterPro" id="IPR027417">
    <property type="entry name" value="P-loop_NTPase"/>
</dbReference>
<evidence type="ECO:0000256" key="3">
    <source>
        <dbReference type="ARBA" id="ARBA00022840"/>
    </source>
</evidence>
<dbReference type="InterPro" id="IPR017871">
    <property type="entry name" value="ABC_transporter-like_CS"/>
</dbReference>
<feature type="domain" description="ABC transporter" evidence="5">
    <location>
        <begin position="3"/>
        <end position="242"/>
    </location>
</feature>
<dbReference type="RefSeq" id="WP_141197328.1">
    <property type="nucleotide sequence ID" value="NZ_CP041186.1"/>
</dbReference>
<dbReference type="PROSITE" id="PS50893">
    <property type="entry name" value="ABC_TRANSPORTER_2"/>
    <property type="match status" value="1"/>
</dbReference>
<keyword evidence="2" id="KW-0547">Nucleotide-binding</keyword>
<dbReference type="SMART" id="SM00382">
    <property type="entry name" value="AAA"/>
    <property type="match status" value="1"/>
</dbReference>
<reference evidence="6 7" key="1">
    <citation type="submission" date="2019-06" db="EMBL/GenBank/DDBJ databases">
        <title>Persicimonas caeni gen. nov., sp. nov., a predatory bacterium isolated from solar saltern.</title>
        <authorList>
            <person name="Wang S."/>
        </authorList>
    </citation>
    <scope>NUCLEOTIDE SEQUENCE [LARGE SCALE GENOMIC DNA]</scope>
    <source>
        <strain evidence="6 7">YN101</strain>
    </source>
</reference>
<dbReference type="PANTHER" id="PTHR42794">
    <property type="entry name" value="HEMIN IMPORT ATP-BINDING PROTEIN HMUV"/>
    <property type="match status" value="1"/>
</dbReference>
<accession>A0A5B8Y480</accession>
<sequence length="261" mass="27845">MSFIAKNVTVTAGAKTLVRDAALVCAPGEVVAMIGPNGAGKSTLLSALARRREAAGDVRLDGRALGDWPGDALARRRGVLSQEHHMPFGFSVREVVEMGLLPWRAVAGGPARVRTLDYLEAVGLRRFAHRKYPTLSGGEKRRVQLARVMVQLRALEAVDEARYLLLDEPLASLDIAESARVLTLIRRLADRGLGVVSVFHDLNAAASVADRVVLMRGGEIVAAGPPSVCLNATELEACFGAPVAVSADESGRPHIRAQLSF</sequence>
<evidence type="ECO:0000256" key="2">
    <source>
        <dbReference type="ARBA" id="ARBA00022741"/>
    </source>
</evidence>
<dbReference type="EMBL" id="CP041186">
    <property type="protein sequence ID" value="QDG50836.1"/>
    <property type="molecule type" value="Genomic_DNA"/>
</dbReference>
<name>A0A4Y6PRA3_PERCE</name>
<dbReference type="PROSITE" id="PS00211">
    <property type="entry name" value="ABC_TRANSPORTER_1"/>
    <property type="match status" value="1"/>
</dbReference>
<organism evidence="6 7">
    <name type="scientific">Persicimonas caeni</name>
    <dbReference type="NCBI Taxonomy" id="2292766"/>
    <lineage>
        <taxon>Bacteria</taxon>
        <taxon>Deltaproteobacteria</taxon>
        <taxon>Bradymonadales</taxon>
        <taxon>Bradymonadaceae</taxon>
        <taxon>Persicimonas</taxon>
    </lineage>
</organism>
<evidence type="ECO:0000256" key="1">
    <source>
        <dbReference type="ARBA" id="ARBA00022448"/>
    </source>
</evidence>
<accession>A0A4Y6PRA3</accession>
<evidence type="ECO:0000256" key="4">
    <source>
        <dbReference type="ARBA" id="ARBA00022967"/>
    </source>
</evidence>
<dbReference type="InterPro" id="IPR003593">
    <property type="entry name" value="AAA+_ATPase"/>
</dbReference>